<accession>X1SMY4</accession>
<name>X1SMY4_9ZZZZ</name>
<sequence>MAGKPEGFSAGTKAKKGVNMATDLEELIQYWKDRLVQHPPITSRDWKETVQTTIAYLERLNELWKEKQNDELNE</sequence>
<evidence type="ECO:0000313" key="1">
    <source>
        <dbReference type="EMBL" id="GAI69164.1"/>
    </source>
</evidence>
<protein>
    <submittedName>
        <fullName evidence="1">Uncharacterized protein</fullName>
    </submittedName>
</protein>
<reference evidence="1" key="1">
    <citation type="journal article" date="2014" name="Front. Microbiol.">
        <title>High frequency of phylogenetically diverse reductive dehalogenase-homologous genes in deep subseafloor sedimentary metagenomes.</title>
        <authorList>
            <person name="Kawai M."/>
            <person name="Futagami T."/>
            <person name="Toyoda A."/>
            <person name="Takaki Y."/>
            <person name="Nishi S."/>
            <person name="Hori S."/>
            <person name="Arai W."/>
            <person name="Tsubouchi T."/>
            <person name="Morono Y."/>
            <person name="Uchiyama I."/>
            <person name="Ito T."/>
            <person name="Fujiyama A."/>
            <person name="Inagaki F."/>
            <person name="Takami H."/>
        </authorList>
    </citation>
    <scope>NUCLEOTIDE SEQUENCE</scope>
    <source>
        <strain evidence="1">Expedition CK06-06</strain>
    </source>
</reference>
<gene>
    <name evidence="1" type="ORF">S12H4_00500</name>
</gene>
<dbReference type="EMBL" id="BARW01000057">
    <property type="protein sequence ID" value="GAI69164.1"/>
    <property type="molecule type" value="Genomic_DNA"/>
</dbReference>
<organism evidence="1">
    <name type="scientific">marine sediment metagenome</name>
    <dbReference type="NCBI Taxonomy" id="412755"/>
    <lineage>
        <taxon>unclassified sequences</taxon>
        <taxon>metagenomes</taxon>
        <taxon>ecological metagenomes</taxon>
    </lineage>
</organism>
<proteinExistence type="predicted"/>
<dbReference type="AlphaFoldDB" id="X1SMY4"/>
<comment type="caution">
    <text evidence="1">The sequence shown here is derived from an EMBL/GenBank/DDBJ whole genome shotgun (WGS) entry which is preliminary data.</text>
</comment>